<evidence type="ECO:0000256" key="2">
    <source>
        <dbReference type="SAM" id="MobiDB-lite"/>
    </source>
</evidence>
<dbReference type="InterPro" id="IPR000195">
    <property type="entry name" value="Rab-GAP-TBC_dom"/>
</dbReference>
<dbReference type="PANTHER" id="PTHR47219">
    <property type="entry name" value="RAB GTPASE-ACTIVATING PROTEIN 1-LIKE"/>
    <property type="match status" value="1"/>
</dbReference>
<dbReference type="PROSITE" id="PS50086">
    <property type="entry name" value="TBC_RABGAP"/>
    <property type="match status" value="1"/>
</dbReference>
<dbReference type="PANTHER" id="PTHR47219:SF9">
    <property type="entry name" value="GTPASE ACTIVATING PROTEIN AND CENTROSOME-ASSOCIATED, ISOFORM B"/>
    <property type="match status" value="1"/>
</dbReference>
<dbReference type="Gene3D" id="1.10.8.270">
    <property type="entry name" value="putative rabgap domain of human tbc1 domain family member 14 like domains"/>
    <property type="match status" value="1"/>
</dbReference>
<gene>
    <name evidence="4" type="ORF">NSK_007255</name>
</gene>
<dbReference type="Proteomes" id="UP000355283">
    <property type="component" value="Unassembled WGS sequence"/>
</dbReference>
<feature type="region of interest" description="Disordered" evidence="2">
    <location>
        <begin position="627"/>
        <end position="671"/>
    </location>
</feature>
<feature type="region of interest" description="Disordered" evidence="2">
    <location>
        <begin position="532"/>
        <end position="575"/>
    </location>
</feature>
<sequence>MLAAEGQEGEILRDVARTFPLEPLFRDSAGVGQNLLANVLKACLSFHEDTGYMQGMNYVVACFLFALRRRLLAPSSSMESHPQTCITPPEPTHDHSKRRFAPGESSSNLAIAATSAQHYKSYCPLTPDAGGRLASEISQHFQNHHHLDGASTPTAVTEEVDGYLSDASIQTQGSECFSPPRLVCGHLHPHACQLHQHYLLRGPPAKACDVHANHPSPVAMPSAMTGVSHVDSRDLTHGSRAEKTALAKKHGFMWECTEEHMHVASDVFWLMTALMSSSGLSMRLLWHPQVPEMKLRVFQFDRLLARHLPRLHAHFRQIQLVPDILVTQWHMTLLAYCLPLPVLARVWDLVFLDGWKALFRVTLALLHAVEEELLPLNLGESGSFLRQWTSRRHPLWSDASGLLRAAHKWKVTRSMLGRLKEDFHLTLLAEQMTGHNMGEWLNRYGPPGKSAVDLFLPYPELERLKREINLIEVPFTEDLTHYRRRIEEASQACEAAEKWVVDLEGQMKHAVVELEELEEVYAVLQDPRQRRLPSQLPRKQEKVEELAVEPQAPRLWGRKERKQSEKDGTSSSHAFSKLLSVHRKELVRPGDAPPPSPIETASFASSLISSIRDLRIGPQRVGRSSLTVLGDARAERSRTNSSARARTSTADSIPSSTPSSSPSSPRLGSMDAALTTKMPPEIIVSLDGSAHKHTETMPGSGNGVGLRTNRSSSIGQKQAGCRTEDGEEDAAPLKGMRISELHVHIRKLSRADAQLASLRARCGALQRKRREAEEAREEAETLRAALSDQLFQLLEESERNRNRKLREVVRNLPASPHAAQPLALLPNLSVLESGRHVLQESRRRAESLVKRKTCIL</sequence>
<comment type="caution">
    <text evidence="4">The sequence shown here is derived from an EMBL/GenBank/DDBJ whole genome shotgun (WGS) entry which is preliminary data.</text>
</comment>
<dbReference type="Pfam" id="PF00566">
    <property type="entry name" value="RabGAP-TBC"/>
    <property type="match status" value="2"/>
</dbReference>
<feature type="coiled-coil region" evidence="1">
    <location>
        <begin position="748"/>
        <end position="796"/>
    </location>
</feature>
<dbReference type="SUPFAM" id="SSF47923">
    <property type="entry name" value="Ypt/Rab-GAP domain of gyp1p"/>
    <property type="match status" value="2"/>
</dbReference>
<keyword evidence="5" id="KW-1185">Reference proteome</keyword>
<evidence type="ECO:0000259" key="3">
    <source>
        <dbReference type="PROSITE" id="PS50086"/>
    </source>
</evidence>
<feature type="compositionally biased region" description="Low complexity" evidence="2">
    <location>
        <begin position="639"/>
        <end position="665"/>
    </location>
</feature>
<keyword evidence="1" id="KW-0175">Coiled coil</keyword>
<dbReference type="InterPro" id="IPR050302">
    <property type="entry name" value="Rab_GAP_TBC_domain"/>
</dbReference>
<dbReference type="OrthoDB" id="159449at2759"/>
<dbReference type="SMART" id="SM00164">
    <property type="entry name" value="TBC"/>
    <property type="match status" value="1"/>
</dbReference>
<proteinExistence type="predicted"/>
<feature type="domain" description="Rab-GAP TBC" evidence="3">
    <location>
        <begin position="1"/>
        <end position="354"/>
    </location>
</feature>
<reference evidence="4 5" key="1">
    <citation type="submission" date="2019-01" db="EMBL/GenBank/DDBJ databases">
        <title>Nuclear Genome Assembly of the Microalgal Biofuel strain Nannochloropsis salina CCMP1776.</title>
        <authorList>
            <person name="Hovde B."/>
        </authorList>
    </citation>
    <scope>NUCLEOTIDE SEQUENCE [LARGE SCALE GENOMIC DNA]</scope>
    <source>
        <strain evidence="4 5">CCMP1776</strain>
    </source>
</reference>
<organism evidence="4 5">
    <name type="scientific">Nannochloropsis salina CCMP1776</name>
    <dbReference type="NCBI Taxonomy" id="1027361"/>
    <lineage>
        <taxon>Eukaryota</taxon>
        <taxon>Sar</taxon>
        <taxon>Stramenopiles</taxon>
        <taxon>Ochrophyta</taxon>
        <taxon>Eustigmatophyceae</taxon>
        <taxon>Eustigmatales</taxon>
        <taxon>Monodopsidaceae</taxon>
        <taxon>Microchloropsis</taxon>
        <taxon>Microchloropsis salina</taxon>
    </lineage>
</organism>
<name>A0A4D9CRW7_9STRA</name>
<evidence type="ECO:0000256" key="1">
    <source>
        <dbReference type="SAM" id="Coils"/>
    </source>
</evidence>
<dbReference type="EMBL" id="SDOX01000128">
    <property type="protein sequence ID" value="TFJ81294.1"/>
    <property type="molecule type" value="Genomic_DNA"/>
</dbReference>
<dbReference type="Gene3D" id="1.10.472.80">
    <property type="entry name" value="Ypt/Rab-GAP domain of gyp1p, domain 3"/>
    <property type="match status" value="1"/>
</dbReference>
<dbReference type="InterPro" id="IPR035969">
    <property type="entry name" value="Rab-GAP_TBC_sf"/>
</dbReference>
<accession>A0A4D9CRW7</accession>
<feature type="region of interest" description="Disordered" evidence="2">
    <location>
        <begin position="78"/>
        <end position="103"/>
    </location>
</feature>
<dbReference type="AlphaFoldDB" id="A0A4D9CRW7"/>
<feature type="region of interest" description="Disordered" evidence="2">
    <location>
        <begin position="694"/>
        <end position="728"/>
    </location>
</feature>
<protein>
    <recommendedName>
        <fullName evidence="3">Rab-GAP TBC domain-containing protein</fullName>
    </recommendedName>
</protein>
<evidence type="ECO:0000313" key="4">
    <source>
        <dbReference type="EMBL" id="TFJ81294.1"/>
    </source>
</evidence>
<evidence type="ECO:0000313" key="5">
    <source>
        <dbReference type="Proteomes" id="UP000355283"/>
    </source>
</evidence>